<evidence type="ECO:0000259" key="8">
    <source>
        <dbReference type="Pfam" id="PF07980"/>
    </source>
</evidence>
<evidence type="ECO:0000256" key="6">
    <source>
        <dbReference type="SAM" id="MobiDB-lite"/>
    </source>
</evidence>
<feature type="domain" description="SusD-like N-terminal" evidence="9">
    <location>
        <begin position="62"/>
        <end position="229"/>
    </location>
</feature>
<evidence type="ECO:0000259" key="9">
    <source>
        <dbReference type="Pfam" id="PF14322"/>
    </source>
</evidence>
<feature type="chain" id="PRO_5031071069" description="RagB/SusD family nutrient uptake outer membrane protein" evidence="7">
    <location>
        <begin position="23"/>
        <end position="595"/>
    </location>
</feature>
<dbReference type="GO" id="GO:0009279">
    <property type="term" value="C:cell outer membrane"/>
    <property type="evidence" value="ECO:0007669"/>
    <property type="project" value="UniProtKB-SubCell"/>
</dbReference>
<evidence type="ECO:0000256" key="5">
    <source>
        <dbReference type="ARBA" id="ARBA00023237"/>
    </source>
</evidence>
<evidence type="ECO:0000256" key="7">
    <source>
        <dbReference type="SAM" id="SignalP"/>
    </source>
</evidence>
<dbReference type="Gene3D" id="1.25.40.390">
    <property type="match status" value="1"/>
</dbReference>
<reference evidence="10 11" key="1">
    <citation type="submission" date="2020-08" db="EMBL/GenBank/DDBJ databases">
        <title>Genomic Encyclopedia of Type Strains, Phase IV (KMG-IV): sequencing the most valuable type-strain genomes for metagenomic binning, comparative biology and taxonomic classification.</title>
        <authorList>
            <person name="Goeker M."/>
        </authorList>
    </citation>
    <scope>NUCLEOTIDE SEQUENCE [LARGE SCALE GENOMIC DNA]</scope>
    <source>
        <strain evidence="10 11">DSM 27471</strain>
    </source>
</reference>
<evidence type="ECO:0000256" key="4">
    <source>
        <dbReference type="ARBA" id="ARBA00023136"/>
    </source>
</evidence>
<keyword evidence="11" id="KW-1185">Reference proteome</keyword>
<dbReference type="RefSeq" id="WP_183413455.1">
    <property type="nucleotide sequence ID" value="NZ_JACHYB010000001.1"/>
</dbReference>
<sequence length="595" mass="65150">MKKIAIYLSAVLILTLSGCSQSFLDTQDLTTKTTANFYQTPSDAAQALTAIYSSYCSAIDPNNGGSIFLLSEQMSDECFSGGGQHDNQGAMDQWQESKTDQYGSTWANYYQGIFRANNLIKYIGQVTGWSNEAQKNQIAGEAHFMRAMNYFDLMRLFGGPVSGTMTGVPLITDPAYPTAKRASVDSCYAQIASDLKFAIDSMPGVAYNSLDPGHATKWAAEALMARVFLFYNGEAYGRNYSQLGSNATMPLVGGGKVTNAEVVGWIDDCIANSGYAVVSTFGDLWPYSYKSANNTYPYAINNDLSWVGDDGSNGGNNHEAVFQIVYSTFGGWNNNQSTSFCNSIDLFQGWRLQGTLPFGYGWGWCTVSPTVFNTTSWFLPGDLRKVGSVCDVTDPNEGITPSYTWGGDLWEETGYWQKKYVPINVKAPASAGATGNIWNYSHEIYPTLTYNTSTDNTQNLILIRFSDVLLMGAELGSSKALTYLNDVHEHSGLPALTAVSLAAIQQERKAELAFEGVRYWDELRWGTMATDLAAESGATIWNAGTKTTYTPNVTRFNETKGFLPIPETQISLSSGELQQNDGWNSTDGDRTYQGN</sequence>
<feature type="region of interest" description="Disordered" evidence="6">
    <location>
        <begin position="573"/>
        <end position="595"/>
    </location>
</feature>
<dbReference type="Pfam" id="PF14322">
    <property type="entry name" value="SusD-like_3"/>
    <property type="match status" value="1"/>
</dbReference>
<name>A0A7W5DRR7_9PORP</name>
<evidence type="ECO:0000256" key="2">
    <source>
        <dbReference type="ARBA" id="ARBA00006275"/>
    </source>
</evidence>
<evidence type="ECO:0000313" key="10">
    <source>
        <dbReference type="EMBL" id="MBB3187726.1"/>
    </source>
</evidence>
<protein>
    <recommendedName>
        <fullName evidence="12">RagB/SusD family nutrient uptake outer membrane protein</fullName>
    </recommendedName>
</protein>
<keyword evidence="4" id="KW-0472">Membrane</keyword>
<keyword evidence="3 7" id="KW-0732">Signal</keyword>
<evidence type="ECO:0000256" key="1">
    <source>
        <dbReference type="ARBA" id="ARBA00004442"/>
    </source>
</evidence>
<dbReference type="InterPro" id="IPR011990">
    <property type="entry name" value="TPR-like_helical_dom_sf"/>
</dbReference>
<feature type="signal peptide" evidence="7">
    <location>
        <begin position="1"/>
        <end position="22"/>
    </location>
</feature>
<dbReference type="EMBL" id="JACHYB010000001">
    <property type="protein sequence ID" value="MBB3187726.1"/>
    <property type="molecule type" value="Genomic_DNA"/>
</dbReference>
<evidence type="ECO:0000313" key="11">
    <source>
        <dbReference type="Proteomes" id="UP000544222"/>
    </source>
</evidence>
<dbReference type="Proteomes" id="UP000544222">
    <property type="component" value="Unassembled WGS sequence"/>
</dbReference>
<keyword evidence="5" id="KW-0998">Cell outer membrane</keyword>
<dbReference type="InterPro" id="IPR033985">
    <property type="entry name" value="SusD-like_N"/>
</dbReference>
<dbReference type="PROSITE" id="PS51257">
    <property type="entry name" value="PROKAR_LIPOPROTEIN"/>
    <property type="match status" value="1"/>
</dbReference>
<proteinExistence type="inferred from homology"/>
<dbReference type="AlphaFoldDB" id="A0A7W5DRR7"/>
<dbReference type="SUPFAM" id="SSF48452">
    <property type="entry name" value="TPR-like"/>
    <property type="match status" value="1"/>
</dbReference>
<evidence type="ECO:0000256" key="3">
    <source>
        <dbReference type="ARBA" id="ARBA00022729"/>
    </source>
</evidence>
<evidence type="ECO:0008006" key="12">
    <source>
        <dbReference type="Google" id="ProtNLM"/>
    </source>
</evidence>
<comment type="similarity">
    <text evidence="2">Belongs to the SusD family.</text>
</comment>
<feature type="domain" description="RagB/SusD" evidence="8">
    <location>
        <begin position="413"/>
        <end position="583"/>
    </location>
</feature>
<comment type="caution">
    <text evidence="10">The sequence shown here is derived from an EMBL/GenBank/DDBJ whole genome shotgun (WGS) entry which is preliminary data.</text>
</comment>
<dbReference type="InterPro" id="IPR012944">
    <property type="entry name" value="SusD_RagB_dom"/>
</dbReference>
<accession>A0A7W5DRR7</accession>
<dbReference type="Pfam" id="PF07980">
    <property type="entry name" value="SusD_RagB"/>
    <property type="match status" value="1"/>
</dbReference>
<comment type="subcellular location">
    <subcellularLocation>
        <location evidence="1">Cell outer membrane</location>
    </subcellularLocation>
</comment>
<organism evidence="10 11">
    <name type="scientific">Microbacter margulisiae</name>
    <dbReference type="NCBI Taxonomy" id="1350067"/>
    <lineage>
        <taxon>Bacteria</taxon>
        <taxon>Pseudomonadati</taxon>
        <taxon>Bacteroidota</taxon>
        <taxon>Bacteroidia</taxon>
        <taxon>Bacteroidales</taxon>
        <taxon>Porphyromonadaceae</taxon>
        <taxon>Microbacter</taxon>
    </lineage>
</organism>
<gene>
    <name evidence="10" type="ORF">FHX64_001889</name>
</gene>